<keyword evidence="1" id="KW-1133">Transmembrane helix</keyword>
<dbReference type="PANTHER" id="PTHR15852">
    <property type="entry name" value="PLASTID TRANSCRIPTIONALLY ACTIVE PROTEIN"/>
    <property type="match status" value="1"/>
</dbReference>
<feature type="non-terminal residue" evidence="2">
    <location>
        <position position="246"/>
    </location>
</feature>
<evidence type="ECO:0000313" key="3">
    <source>
        <dbReference type="Proteomes" id="UP000007264"/>
    </source>
</evidence>
<reference evidence="2 3" key="1">
    <citation type="journal article" date="2012" name="Genome Biol.">
        <title>The genome of the polar eukaryotic microalga coccomyxa subellipsoidea reveals traits of cold adaptation.</title>
        <authorList>
            <person name="Blanc G."/>
            <person name="Agarkova I."/>
            <person name="Grimwood J."/>
            <person name="Kuo A."/>
            <person name="Brueggeman A."/>
            <person name="Dunigan D."/>
            <person name="Gurnon J."/>
            <person name="Ladunga I."/>
            <person name="Lindquist E."/>
            <person name="Lucas S."/>
            <person name="Pangilinan J."/>
            <person name="Proschold T."/>
            <person name="Salamov A."/>
            <person name="Schmutz J."/>
            <person name="Weeks D."/>
            <person name="Yamada T."/>
            <person name="Claverie J.M."/>
            <person name="Grigoriev I."/>
            <person name="Van Etten J."/>
            <person name="Lomsadze A."/>
            <person name="Borodovsky M."/>
        </authorList>
    </citation>
    <scope>NUCLEOTIDE SEQUENCE [LARGE SCALE GENOMIC DNA]</scope>
    <source>
        <strain evidence="2 3">C-169</strain>
    </source>
</reference>
<feature type="transmembrane region" description="Helical" evidence="1">
    <location>
        <begin position="94"/>
        <end position="113"/>
    </location>
</feature>
<dbReference type="PANTHER" id="PTHR15852:SF8">
    <property type="entry name" value="PROTEIN ORANGE-LIKE, CHLOROPLASTIC"/>
    <property type="match status" value="1"/>
</dbReference>
<comment type="caution">
    <text evidence="2">The sequence shown here is derived from an EMBL/GenBank/DDBJ whole genome shotgun (WGS) entry which is preliminary data.</text>
</comment>
<gene>
    <name evidence="2" type="ORF">COCSUDRAFT_6492</name>
</gene>
<accession>I0YKK2</accession>
<dbReference type="AlphaFoldDB" id="I0YKK2"/>
<dbReference type="OrthoDB" id="201720at2759"/>
<keyword evidence="1" id="KW-0472">Membrane</keyword>
<sequence length="246" mass="27120">KCRSYDTEALPENFCIIESRESVRDFAKLQLEEISQNISARRNKIFLLMEEVRRLRIQQRIKTKEEELGEERYPSALPFLPPLTDATISGYFQFYAAACAVIIIFGGLLSPILEVRLGIGGTSYEQFIRSMHLPAQLAEVDPIVASFCGGAVGVLSTLLVVEVNNAKLQAKTRCVYCEARTEPSKLQTFPCSALMTPLIGKTSNGPMTVAGERCGSCSGTGKVMCIACLCTGKKVAREHDIRLDPF</sequence>
<dbReference type="eggNOG" id="ENOG502QVC3">
    <property type="taxonomic scope" value="Eukaryota"/>
</dbReference>
<dbReference type="Proteomes" id="UP000007264">
    <property type="component" value="Unassembled WGS sequence"/>
</dbReference>
<feature type="transmembrane region" description="Helical" evidence="1">
    <location>
        <begin position="143"/>
        <end position="163"/>
    </location>
</feature>
<protein>
    <submittedName>
        <fullName evidence="2">Uncharacterized protein</fullName>
    </submittedName>
</protein>
<evidence type="ECO:0000313" key="2">
    <source>
        <dbReference type="EMBL" id="EIE18921.1"/>
    </source>
</evidence>
<evidence type="ECO:0000256" key="1">
    <source>
        <dbReference type="SAM" id="Phobius"/>
    </source>
</evidence>
<dbReference type="EMBL" id="AGSI01000021">
    <property type="protein sequence ID" value="EIE18921.1"/>
    <property type="molecule type" value="Genomic_DNA"/>
</dbReference>
<feature type="non-terminal residue" evidence="2">
    <location>
        <position position="1"/>
    </location>
</feature>
<proteinExistence type="predicted"/>
<dbReference type="RefSeq" id="XP_005643465.1">
    <property type="nucleotide sequence ID" value="XM_005643408.1"/>
</dbReference>
<keyword evidence="3" id="KW-1185">Reference proteome</keyword>
<organism evidence="2 3">
    <name type="scientific">Coccomyxa subellipsoidea (strain C-169)</name>
    <name type="common">Green microalga</name>
    <dbReference type="NCBI Taxonomy" id="574566"/>
    <lineage>
        <taxon>Eukaryota</taxon>
        <taxon>Viridiplantae</taxon>
        <taxon>Chlorophyta</taxon>
        <taxon>core chlorophytes</taxon>
        <taxon>Trebouxiophyceae</taxon>
        <taxon>Trebouxiophyceae incertae sedis</taxon>
        <taxon>Coccomyxaceae</taxon>
        <taxon>Coccomyxa</taxon>
        <taxon>Coccomyxa subellipsoidea</taxon>
    </lineage>
</organism>
<name>I0YKK2_COCSC</name>
<dbReference type="GeneID" id="17036871"/>
<dbReference type="KEGG" id="csl:COCSUDRAFT_6492"/>
<keyword evidence="1" id="KW-0812">Transmembrane</keyword>